<reference evidence="2 3" key="1">
    <citation type="submission" date="2022-06" db="EMBL/GenBank/DDBJ databases">
        <title>Sequencing the genomes of 1000 actinobacteria strains.</title>
        <authorList>
            <person name="Klenk H.-P."/>
        </authorList>
    </citation>
    <scope>NUCLEOTIDE SEQUENCE [LARGE SCALE GENOMIC DNA]</scope>
    <source>
        <strain evidence="2 3">DSM 41656</strain>
    </source>
</reference>
<sequence>MTEISPGHDCNCDNHTFSRNPTCAYDPSGRLMTCDPVLTLSPLPNPAASPSRFTPGTVPPGGHL</sequence>
<comment type="caution">
    <text evidence="2">The sequence shown here is derived from an EMBL/GenBank/DDBJ whole genome shotgun (WGS) entry which is preliminary data.</text>
</comment>
<feature type="compositionally biased region" description="Low complexity" evidence="1">
    <location>
        <begin position="41"/>
        <end position="51"/>
    </location>
</feature>
<organism evidence="2 3">
    <name type="scientific">Kitasatospora paracochleata</name>
    <dbReference type="NCBI Taxonomy" id="58354"/>
    <lineage>
        <taxon>Bacteria</taxon>
        <taxon>Bacillati</taxon>
        <taxon>Actinomycetota</taxon>
        <taxon>Actinomycetes</taxon>
        <taxon>Kitasatosporales</taxon>
        <taxon>Streptomycetaceae</taxon>
        <taxon>Kitasatospora</taxon>
    </lineage>
</organism>
<dbReference type="EMBL" id="JAMZDX010000005">
    <property type="protein sequence ID" value="MCP2312613.1"/>
    <property type="molecule type" value="Genomic_DNA"/>
</dbReference>
<feature type="region of interest" description="Disordered" evidence="1">
    <location>
        <begin position="41"/>
        <end position="64"/>
    </location>
</feature>
<accession>A0ABT1J663</accession>
<protein>
    <submittedName>
        <fullName evidence="2">Uncharacterized protein</fullName>
    </submittedName>
</protein>
<evidence type="ECO:0000256" key="1">
    <source>
        <dbReference type="SAM" id="MobiDB-lite"/>
    </source>
</evidence>
<dbReference type="RefSeq" id="WP_253801788.1">
    <property type="nucleotide sequence ID" value="NZ_BAAAUB010000082.1"/>
</dbReference>
<dbReference type="Proteomes" id="UP001206483">
    <property type="component" value="Unassembled WGS sequence"/>
</dbReference>
<evidence type="ECO:0000313" key="3">
    <source>
        <dbReference type="Proteomes" id="UP001206483"/>
    </source>
</evidence>
<evidence type="ECO:0000313" key="2">
    <source>
        <dbReference type="EMBL" id="MCP2312613.1"/>
    </source>
</evidence>
<keyword evidence="3" id="KW-1185">Reference proteome</keyword>
<name>A0ABT1J663_9ACTN</name>
<gene>
    <name evidence="2" type="ORF">FHR36_005779</name>
</gene>
<proteinExistence type="predicted"/>